<dbReference type="PROSITE" id="PS50088">
    <property type="entry name" value="ANK_REPEAT"/>
    <property type="match status" value="2"/>
</dbReference>
<organism evidence="5 6">
    <name type="scientific">Striga asiatica</name>
    <name type="common">Asiatic witchweed</name>
    <name type="synonym">Buchnera asiatica</name>
    <dbReference type="NCBI Taxonomy" id="4170"/>
    <lineage>
        <taxon>Eukaryota</taxon>
        <taxon>Viridiplantae</taxon>
        <taxon>Streptophyta</taxon>
        <taxon>Embryophyta</taxon>
        <taxon>Tracheophyta</taxon>
        <taxon>Spermatophyta</taxon>
        <taxon>Magnoliopsida</taxon>
        <taxon>eudicotyledons</taxon>
        <taxon>Gunneridae</taxon>
        <taxon>Pentapetalae</taxon>
        <taxon>asterids</taxon>
        <taxon>lamiids</taxon>
        <taxon>Lamiales</taxon>
        <taxon>Orobanchaceae</taxon>
        <taxon>Buchnereae</taxon>
        <taxon>Striga</taxon>
    </lineage>
</organism>
<keyword evidence="1" id="KW-0040">ANK repeat</keyword>
<dbReference type="InterPro" id="IPR036770">
    <property type="entry name" value="Ankyrin_rpt-contain_sf"/>
</dbReference>
<feature type="region of interest" description="Disordered" evidence="2">
    <location>
        <begin position="318"/>
        <end position="356"/>
    </location>
</feature>
<feature type="transmembrane region" description="Helical" evidence="3">
    <location>
        <begin position="372"/>
        <end position="391"/>
    </location>
</feature>
<comment type="caution">
    <text evidence="5">The sequence shown here is derived from an EMBL/GenBank/DDBJ whole genome shotgun (WGS) entry which is preliminary data.</text>
</comment>
<evidence type="ECO:0000256" key="2">
    <source>
        <dbReference type="SAM" id="MobiDB-lite"/>
    </source>
</evidence>
<evidence type="ECO:0000259" key="4">
    <source>
        <dbReference type="Pfam" id="PF13962"/>
    </source>
</evidence>
<dbReference type="Proteomes" id="UP000325081">
    <property type="component" value="Unassembled WGS sequence"/>
</dbReference>
<dbReference type="InterPro" id="IPR002110">
    <property type="entry name" value="Ankyrin_rpt"/>
</dbReference>
<keyword evidence="6" id="KW-1185">Reference proteome</keyword>
<feature type="domain" description="PGG" evidence="4">
    <location>
        <begin position="291"/>
        <end position="322"/>
    </location>
</feature>
<dbReference type="Gene3D" id="1.25.40.20">
    <property type="entry name" value="Ankyrin repeat-containing domain"/>
    <property type="match status" value="1"/>
</dbReference>
<keyword evidence="3" id="KW-1133">Transmembrane helix</keyword>
<feature type="repeat" description="ANK" evidence="1">
    <location>
        <begin position="225"/>
        <end position="250"/>
    </location>
</feature>
<dbReference type="InterPro" id="IPR026961">
    <property type="entry name" value="PGG_dom"/>
</dbReference>
<evidence type="ECO:0000313" key="6">
    <source>
        <dbReference type="Proteomes" id="UP000325081"/>
    </source>
</evidence>
<evidence type="ECO:0000256" key="3">
    <source>
        <dbReference type="SAM" id="Phobius"/>
    </source>
</evidence>
<dbReference type="SUPFAM" id="SSF48403">
    <property type="entry name" value="Ankyrin repeat"/>
    <property type="match status" value="1"/>
</dbReference>
<gene>
    <name evidence="5" type="ORF">STAS_26667</name>
</gene>
<sequence length="507" mass="56217">MSKPESDFDLESVEKKMKEMNSYAPKGNTPQLHSDIKNDPFILQKIDKIPFAHTPLHEAAAHGQTIFAIEIMSLQPSMGRKLDHEGLSPLHVALKNGHKKTAISLVKFDKQLVRVKGFEGFTPLHYAAKYYPDLDVLACFLLECQASINDLNNRFQSAVHLVMESGNSKAIDLVLMWLVRTAREPVLGWKDKDSDTALHVAARHHCVEAVKAMVKIVKLNRRNSNNQTPLDVAHESGNKKVSEILLKAGAKKGKDLAPKETRADYLCSGTNLLEKAIRGYSFLLKDLTVGMRSVVLVVAILIATATYQAVLQPPGGVYPPDSSSSSPSPSPTTTIRISGGRRSLGSPAPAPAPANQSEAGKMVMENGMYVQFMPANTFAFTLSMVIIIFVLHGRPYNIILHGCLIFLAYSYLVAMVSIAGEKEGGVAQLMFVLSWGVLSFAFGVKMLYYLVKALFEDVWWLPRCGVAWHNWSYRAGCPLCVRCMSLARKLRRQCKLIQRLEYEETVL</sequence>
<dbReference type="PANTHER" id="PTHR24128:SF24">
    <property type="entry name" value="ANKYRIN REPEAT PROTEIN"/>
    <property type="match status" value="1"/>
</dbReference>
<reference evidence="6" key="1">
    <citation type="journal article" date="2019" name="Curr. Biol.">
        <title>Genome Sequence of Striga asiatica Provides Insight into the Evolution of Plant Parasitism.</title>
        <authorList>
            <person name="Yoshida S."/>
            <person name="Kim S."/>
            <person name="Wafula E.K."/>
            <person name="Tanskanen J."/>
            <person name="Kim Y.M."/>
            <person name="Honaas L."/>
            <person name="Yang Z."/>
            <person name="Spallek T."/>
            <person name="Conn C.E."/>
            <person name="Ichihashi Y."/>
            <person name="Cheong K."/>
            <person name="Cui S."/>
            <person name="Der J.P."/>
            <person name="Gundlach H."/>
            <person name="Jiao Y."/>
            <person name="Hori C."/>
            <person name="Ishida J.K."/>
            <person name="Kasahara H."/>
            <person name="Kiba T."/>
            <person name="Kim M.S."/>
            <person name="Koo N."/>
            <person name="Laohavisit A."/>
            <person name="Lee Y.H."/>
            <person name="Lumba S."/>
            <person name="McCourt P."/>
            <person name="Mortimer J.C."/>
            <person name="Mutuku J.M."/>
            <person name="Nomura T."/>
            <person name="Sasaki-Sekimoto Y."/>
            <person name="Seto Y."/>
            <person name="Wang Y."/>
            <person name="Wakatake T."/>
            <person name="Sakakibara H."/>
            <person name="Demura T."/>
            <person name="Yamaguchi S."/>
            <person name="Yoneyama K."/>
            <person name="Manabe R.I."/>
            <person name="Nelson D.C."/>
            <person name="Schulman A.H."/>
            <person name="Timko M.P."/>
            <person name="dePamphilis C.W."/>
            <person name="Choi D."/>
            <person name="Shirasu K."/>
        </authorList>
    </citation>
    <scope>NUCLEOTIDE SEQUENCE [LARGE SCALE GENOMIC DNA]</scope>
    <source>
        <strain evidence="6">cv. UVA1</strain>
    </source>
</reference>
<dbReference type="PROSITE" id="PS50297">
    <property type="entry name" value="ANK_REP_REGION"/>
    <property type="match status" value="1"/>
</dbReference>
<dbReference type="AlphaFoldDB" id="A0A5A7QWU5"/>
<feature type="repeat" description="ANK" evidence="1">
    <location>
        <begin position="119"/>
        <end position="153"/>
    </location>
</feature>
<dbReference type="PANTHER" id="PTHR24128">
    <property type="entry name" value="HOMEOBOX PROTEIN WARIAI"/>
    <property type="match status" value="1"/>
</dbReference>
<keyword evidence="3" id="KW-0472">Membrane</keyword>
<feature type="transmembrane region" description="Helical" evidence="3">
    <location>
        <begin position="398"/>
        <end position="420"/>
    </location>
</feature>
<accession>A0A5A7QWU5</accession>
<proteinExistence type="predicted"/>
<dbReference type="Pfam" id="PF12796">
    <property type="entry name" value="Ank_2"/>
    <property type="match status" value="2"/>
</dbReference>
<dbReference type="SMART" id="SM00248">
    <property type="entry name" value="ANK"/>
    <property type="match status" value="5"/>
</dbReference>
<evidence type="ECO:0000313" key="5">
    <source>
        <dbReference type="EMBL" id="GER49422.1"/>
    </source>
</evidence>
<feature type="transmembrane region" description="Helical" evidence="3">
    <location>
        <begin position="289"/>
        <end position="310"/>
    </location>
</feature>
<protein>
    <submittedName>
        <fullName evidence="5">Ankyrin repeat family protein</fullName>
    </submittedName>
</protein>
<evidence type="ECO:0000256" key="1">
    <source>
        <dbReference type="PROSITE-ProRule" id="PRU00023"/>
    </source>
</evidence>
<name>A0A5A7QWU5_STRAF</name>
<feature type="transmembrane region" description="Helical" evidence="3">
    <location>
        <begin position="426"/>
        <end position="451"/>
    </location>
</feature>
<dbReference type="OrthoDB" id="909233at2759"/>
<keyword evidence="3" id="KW-0812">Transmembrane</keyword>
<dbReference type="EMBL" id="BKCP01008527">
    <property type="protein sequence ID" value="GER49422.1"/>
    <property type="molecule type" value="Genomic_DNA"/>
</dbReference>
<dbReference type="Pfam" id="PF13962">
    <property type="entry name" value="PGG"/>
    <property type="match status" value="1"/>
</dbReference>